<dbReference type="GO" id="GO:0009103">
    <property type="term" value="P:lipopolysaccharide biosynthetic process"/>
    <property type="evidence" value="ECO:0007669"/>
    <property type="project" value="UniProtKB-ARBA"/>
</dbReference>
<feature type="transmembrane region" description="Helical" evidence="8">
    <location>
        <begin position="15"/>
        <end position="34"/>
    </location>
</feature>
<evidence type="ECO:0000313" key="10">
    <source>
        <dbReference type="Proteomes" id="UP000290624"/>
    </source>
</evidence>
<evidence type="ECO:0000256" key="3">
    <source>
        <dbReference type="ARBA" id="ARBA00022676"/>
    </source>
</evidence>
<dbReference type="Proteomes" id="UP000290624">
    <property type="component" value="Unassembled WGS sequence"/>
</dbReference>
<evidence type="ECO:0000256" key="5">
    <source>
        <dbReference type="ARBA" id="ARBA00022692"/>
    </source>
</evidence>
<dbReference type="InterPro" id="IPR050297">
    <property type="entry name" value="LipidA_mod_glycosyltrf_83"/>
</dbReference>
<protein>
    <submittedName>
        <fullName evidence="9">ABC transporter</fullName>
    </submittedName>
</protein>
<keyword evidence="7 8" id="KW-0472">Membrane</keyword>
<keyword evidence="4" id="KW-0808">Transferase</keyword>
<evidence type="ECO:0000313" key="9">
    <source>
        <dbReference type="EMBL" id="RXW32059.1"/>
    </source>
</evidence>
<dbReference type="GO" id="GO:0005886">
    <property type="term" value="C:plasma membrane"/>
    <property type="evidence" value="ECO:0007669"/>
    <property type="project" value="UniProtKB-SubCell"/>
</dbReference>
<dbReference type="EMBL" id="PPCV01000005">
    <property type="protein sequence ID" value="RXW32059.1"/>
    <property type="molecule type" value="Genomic_DNA"/>
</dbReference>
<sequence length="517" mass="55083">MSEGATSTRRRGEPWVWFVVCSIVYGGIGWWLLSRDLIFPDAMSRVANAYYVLFSRDPHLAAIGFVWNPLPSLATLPLLVFSPWFPALASLGAAGTIVSALCGGGCVAVMAVMLRDLGVTSAWTRNVLTGLFAIQALVVLSSAVGASEAMLMLTCSYTALFLLRWLQQRDPWFLVHVGTGLGLAYLTRYEAGASAVAVVLLVFVVGVVRAPRQRWAYGVNDAALAGLPFAAAALGWAVTSKVIVGTWFATFTSQYGNSAQVTSGQASIESVTGSGLDHRLLYLAEQLVHVAPLAVPLTLVTLAIALVRRDTAPLAGVAVFGAVLAFDDLTFALGSSFGWIRLQMAAIPLGLLAMGYLIGVARRRWWAVLLVVALAATTPLGWQAEATPRWGREEALAREVAQAGQYAMQRRVAADLDALSPTDGSIITDVAYSFPVFLASSHPHSYVVTTDRDFAAALADPHAAGVTYALLASPQNAPSDAVEQAYPGLFENGGGVATLAGQWQDARGTTWRLYRFT</sequence>
<dbReference type="PANTHER" id="PTHR33908">
    <property type="entry name" value="MANNOSYLTRANSFERASE YKCB-RELATED"/>
    <property type="match status" value="1"/>
</dbReference>
<feature type="transmembrane region" description="Helical" evidence="8">
    <location>
        <begin position="339"/>
        <end position="358"/>
    </location>
</feature>
<dbReference type="AlphaFoldDB" id="A0A4Q2EFR8"/>
<feature type="transmembrane region" description="Helical" evidence="8">
    <location>
        <begin position="222"/>
        <end position="248"/>
    </location>
</feature>
<keyword evidence="6 8" id="KW-1133">Transmembrane helix</keyword>
<gene>
    <name evidence="9" type="ORF">C1706_08420</name>
</gene>
<comment type="caution">
    <text evidence="9">The sequence shown here is derived from an EMBL/GenBank/DDBJ whole genome shotgun (WGS) entry which is preliminary data.</text>
</comment>
<dbReference type="PANTHER" id="PTHR33908:SF11">
    <property type="entry name" value="MEMBRANE PROTEIN"/>
    <property type="match status" value="1"/>
</dbReference>
<proteinExistence type="predicted"/>
<name>A0A4Q2EFR8_9ACTN</name>
<evidence type="ECO:0000256" key="1">
    <source>
        <dbReference type="ARBA" id="ARBA00004651"/>
    </source>
</evidence>
<organism evidence="9 10">
    <name type="scientific">Propioniciclava flava</name>
    <dbReference type="NCBI Taxonomy" id="2072026"/>
    <lineage>
        <taxon>Bacteria</taxon>
        <taxon>Bacillati</taxon>
        <taxon>Actinomycetota</taxon>
        <taxon>Actinomycetes</taxon>
        <taxon>Propionibacteriales</taxon>
        <taxon>Propionibacteriaceae</taxon>
        <taxon>Propioniciclava</taxon>
    </lineage>
</organism>
<comment type="subcellular location">
    <subcellularLocation>
        <location evidence="1">Cell membrane</location>
        <topology evidence="1">Multi-pass membrane protein</topology>
    </subcellularLocation>
</comment>
<evidence type="ECO:0000256" key="2">
    <source>
        <dbReference type="ARBA" id="ARBA00022475"/>
    </source>
</evidence>
<keyword evidence="2" id="KW-1003">Cell membrane</keyword>
<evidence type="ECO:0000256" key="7">
    <source>
        <dbReference type="ARBA" id="ARBA00023136"/>
    </source>
</evidence>
<feature type="transmembrane region" description="Helical" evidence="8">
    <location>
        <begin position="314"/>
        <end position="333"/>
    </location>
</feature>
<feature type="transmembrane region" description="Helical" evidence="8">
    <location>
        <begin position="126"/>
        <end position="143"/>
    </location>
</feature>
<reference evidence="9 10" key="1">
    <citation type="submission" date="2018-01" db="EMBL/GenBank/DDBJ databases">
        <title>Lactibacter flavus gen. nov., sp. nov., a novel bacterium of the family Propionibacteriaceae isolated from raw milk and dairy products.</title>
        <authorList>
            <person name="Wenning M."/>
            <person name="Breitenwieser F."/>
            <person name="Huptas C."/>
            <person name="von Neubeck M."/>
            <person name="Busse H.-J."/>
            <person name="Scherer S."/>
        </authorList>
    </citation>
    <scope>NUCLEOTIDE SEQUENCE [LARGE SCALE GENOMIC DNA]</scope>
    <source>
        <strain evidence="9 10">VG341</strain>
    </source>
</reference>
<feature type="transmembrane region" description="Helical" evidence="8">
    <location>
        <begin position="287"/>
        <end position="307"/>
    </location>
</feature>
<evidence type="ECO:0000256" key="6">
    <source>
        <dbReference type="ARBA" id="ARBA00022989"/>
    </source>
</evidence>
<evidence type="ECO:0000256" key="4">
    <source>
        <dbReference type="ARBA" id="ARBA00022679"/>
    </source>
</evidence>
<keyword evidence="5 8" id="KW-0812">Transmembrane</keyword>
<evidence type="ECO:0000256" key="8">
    <source>
        <dbReference type="SAM" id="Phobius"/>
    </source>
</evidence>
<accession>A0A4Q2EFR8</accession>
<keyword evidence="3" id="KW-0328">Glycosyltransferase</keyword>
<feature type="transmembrane region" description="Helical" evidence="8">
    <location>
        <begin position="193"/>
        <end position="210"/>
    </location>
</feature>
<dbReference type="OrthoDB" id="3276839at2"/>
<dbReference type="RefSeq" id="WP_129458798.1">
    <property type="nucleotide sequence ID" value="NZ_PPCV01000005.1"/>
</dbReference>
<dbReference type="GO" id="GO:0016763">
    <property type="term" value="F:pentosyltransferase activity"/>
    <property type="evidence" value="ECO:0007669"/>
    <property type="project" value="TreeGrafter"/>
</dbReference>
<keyword evidence="10" id="KW-1185">Reference proteome</keyword>
<feature type="transmembrane region" description="Helical" evidence="8">
    <location>
        <begin position="365"/>
        <end position="382"/>
    </location>
</feature>
<feature type="transmembrane region" description="Helical" evidence="8">
    <location>
        <begin position="87"/>
        <end position="114"/>
    </location>
</feature>